<keyword evidence="3" id="KW-1185">Reference proteome</keyword>
<organism evidence="2 3">
    <name type="scientific">Brassica napus</name>
    <name type="common">Rape</name>
    <dbReference type="NCBI Taxonomy" id="3708"/>
    <lineage>
        <taxon>Eukaryota</taxon>
        <taxon>Viridiplantae</taxon>
        <taxon>Streptophyta</taxon>
        <taxon>Embryophyta</taxon>
        <taxon>Tracheophyta</taxon>
        <taxon>Spermatophyta</taxon>
        <taxon>Magnoliopsida</taxon>
        <taxon>eudicotyledons</taxon>
        <taxon>Gunneridae</taxon>
        <taxon>Pentapetalae</taxon>
        <taxon>rosids</taxon>
        <taxon>malvids</taxon>
        <taxon>Brassicales</taxon>
        <taxon>Brassicaceae</taxon>
        <taxon>Brassiceae</taxon>
        <taxon>Brassica</taxon>
    </lineage>
</organism>
<dbReference type="PaxDb" id="3708-A0A078IRY1"/>
<dbReference type="AlphaFoldDB" id="A0A078IRY1"/>
<feature type="region of interest" description="Disordered" evidence="1">
    <location>
        <begin position="46"/>
        <end position="79"/>
    </location>
</feature>
<proteinExistence type="predicted"/>
<accession>A0A078IRY1</accession>
<evidence type="ECO:0000256" key="1">
    <source>
        <dbReference type="SAM" id="MobiDB-lite"/>
    </source>
</evidence>
<dbReference type="Proteomes" id="UP000028999">
    <property type="component" value="Unassembled WGS sequence"/>
</dbReference>
<evidence type="ECO:0000313" key="2">
    <source>
        <dbReference type="EMBL" id="CDY52742.1"/>
    </source>
</evidence>
<name>A0A078IRY1_BRANA</name>
<gene>
    <name evidence="2" type="primary">BnaC09g53420D</name>
    <name evidence="2" type="ORF">GSBRNA2T00007684001</name>
</gene>
<evidence type="ECO:0000313" key="3">
    <source>
        <dbReference type="Proteomes" id="UP000028999"/>
    </source>
</evidence>
<dbReference type="EMBL" id="LK033123">
    <property type="protein sequence ID" value="CDY52742.1"/>
    <property type="molecule type" value="Genomic_DNA"/>
</dbReference>
<feature type="compositionally biased region" description="Acidic residues" evidence="1">
    <location>
        <begin position="53"/>
        <end position="72"/>
    </location>
</feature>
<protein>
    <submittedName>
        <fullName evidence="2">BnaC09g53420D protein</fullName>
    </submittedName>
</protein>
<reference evidence="2 3" key="1">
    <citation type="journal article" date="2014" name="Science">
        <title>Plant genetics. Early allopolyploid evolution in the post-Neolithic Brassica napus oilseed genome.</title>
        <authorList>
            <person name="Chalhoub B."/>
            <person name="Denoeud F."/>
            <person name="Liu S."/>
            <person name="Parkin I.A."/>
            <person name="Tang H."/>
            <person name="Wang X."/>
            <person name="Chiquet J."/>
            <person name="Belcram H."/>
            <person name="Tong C."/>
            <person name="Samans B."/>
            <person name="Correa M."/>
            <person name="Da Silva C."/>
            <person name="Just J."/>
            <person name="Falentin C."/>
            <person name="Koh C.S."/>
            <person name="Le Clainche I."/>
            <person name="Bernard M."/>
            <person name="Bento P."/>
            <person name="Noel B."/>
            <person name="Labadie K."/>
            <person name="Alberti A."/>
            <person name="Charles M."/>
            <person name="Arnaud D."/>
            <person name="Guo H."/>
            <person name="Daviaud C."/>
            <person name="Alamery S."/>
            <person name="Jabbari K."/>
            <person name="Zhao M."/>
            <person name="Edger P.P."/>
            <person name="Chelaifa H."/>
            <person name="Tack D."/>
            <person name="Lassalle G."/>
            <person name="Mestiri I."/>
            <person name="Schnel N."/>
            <person name="Le Paslier M.C."/>
            <person name="Fan G."/>
            <person name="Renault V."/>
            <person name="Bayer P.E."/>
            <person name="Golicz A.A."/>
            <person name="Manoli S."/>
            <person name="Lee T.H."/>
            <person name="Thi V.H."/>
            <person name="Chalabi S."/>
            <person name="Hu Q."/>
            <person name="Fan C."/>
            <person name="Tollenaere R."/>
            <person name="Lu Y."/>
            <person name="Battail C."/>
            <person name="Shen J."/>
            <person name="Sidebottom C.H."/>
            <person name="Wang X."/>
            <person name="Canaguier A."/>
            <person name="Chauveau A."/>
            <person name="Berard A."/>
            <person name="Deniot G."/>
            <person name="Guan M."/>
            <person name="Liu Z."/>
            <person name="Sun F."/>
            <person name="Lim Y.P."/>
            <person name="Lyons E."/>
            <person name="Town C.D."/>
            <person name="Bancroft I."/>
            <person name="Wang X."/>
            <person name="Meng J."/>
            <person name="Ma J."/>
            <person name="Pires J.C."/>
            <person name="King G.J."/>
            <person name="Brunel D."/>
            <person name="Delourme R."/>
            <person name="Renard M."/>
            <person name="Aury J.M."/>
            <person name="Adams K.L."/>
            <person name="Batley J."/>
            <person name="Snowdon R.J."/>
            <person name="Tost J."/>
            <person name="Edwards D."/>
            <person name="Zhou Y."/>
            <person name="Hua W."/>
            <person name="Sharpe A.G."/>
            <person name="Paterson A.H."/>
            <person name="Guan C."/>
            <person name="Wincker P."/>
        </authorList>
    </citation>
    <scope>NUCLEOTIDE SEQUENCE [LARGE SCALE GENOMIC DNA]</scope>
    <source>
        <strain evidence="3">cv. Darmor-bzh</strain>
    </source>
</reference>
<sequence length="79" mass="9251">MAKVLKAKSLTVLLSISKSRDHAEHEMERVRYPLSIDMERLYAKLGRGKTEDGGEEEGEEEEEEEEDYYADYEWDHLSV</sequence>
<dbReference type="Gramene" id="CDY52742">
    <property type="protein sequence ID" value="CDY52742"/>
    <property type="gene ID" value="GSBRNA2T00007684001"/>
</dbReference>